<dbReference type="STRING" id="112904.BH747_04050"/>
<evidence type="ECO:0000313" key="2">
    <source>
        <dbReference type="Proteomes" id="UP000192477"/>
    </source>
</evidence>
<protein>
    <recommendedName>
        <fullName evidence="3">DarT domain-containing protein</fullName>
    </recommendedName>
</protein>
<gene>
    <name evidence="1" type="ORF">BH747_04050</name>
</gene>
<name>A0A1V8YF59_9ENTE</name>
<accession>A0A1V8YF59</accession>
<proteinExistence type="predicted"/>
<evidence type="ECO:0000313" key="1">
    <source>
        <dbReference type="EMBL" id="OQO71243.1"/>
    </source>
</evidence>
<dbReference type="AlphaFoldDB" id="A0A1V8YF59"/>
<evidence type="ECO:0008006" key="3">
    <source>
        <dbReference type="Google" id="ProtNLM"/>
    </source>
</evidence>
<organism evidence="1 2">
    <name type="scientific">Enterococcus villorum</name>
    <dbReference type="NCBI Taxonomy" id="112904"/>
    <lineage>
        <taxon>Bacteria</taxon>
        <taxon>Bacillati</taxon>
        <taxon>Bacillota</taxon>
        <taxon>Bacilli</taxon>
        <taxon>Lactobacillales</taxon>
        <taxon>Enterococcaceae</taxon>
        <taxon>Enterococcus</taxon>
    </lineage>
</organism>
<sequence>MIRNETDTLYHITKAMNVKSIEKYGLVGAFKARKLMEKETGGAICHFNNQTYNTLVKYAPDDLDIYRATFMFDKESSLKEELAPLVNDPCFLEIEASYLDKDCLKVCNSAIASRLMNYSKLDQEKLAVLYWKTAMPYEIYRSNKEKVLNIFERIGILYQPEYVYFKEIPSKHILNLNTNKRRKQENK</sequence>
<reference evidence="1 2" key="1">
    <citation type="journal article" date="2017" name="BMC Microbiol.">
        <title>Comparative genomics of Enterococcus spp. isolated from bovine feces.</title>
        <authorList>
            <person name="Beukers A.G."/>
            <person name="Zaheer R."/>
            <person name="Goji N."/>
            <person name="Amoako K.K."/>
            <person name="Chaves A.V."/>
            <person name="Ward M.P."/>
            <person name="McAllister T.A."/>
        </authorList>
    </citation>
    <scope>NUCLEOTIDE SEQUENCE [LARGE SCALE GENOMIC DNA]</scope>
    <source>
        <strain evidence="1 2">F1129D 143</strain>
    </source>
</reference>
<comment type="caution">
    <text evidence="1">The sequence shown here is derived from an EMBL/GenBank/DDBJ whole genome shotgun (WGS) entry which is preliminary data.</text>
</comment>
<dbReference type="Proteomes" id="UP000192477">
    <property type="component" value="Unassembled WGS sequence"/>
</dbReference>
<dbReference type="EMBL" id="MJEA01000002">
    <property type="protein sequence ID" value="OQO71243.1"/>
    <property type="molecule type" value="Genomic_DNA"/>
</dbReference>